<dbReference type="STRING" id="397948.Cmaq_1366"/>
<evidence type="ECO:0000313" key="7">
    <source>
        <dbReference type="EMBL" id="ABW02192.1"/>
    </source>
</evidence>
<keyword evidence="4" id="KW-0418">Kinase</keyword>
<evidence type="ECO:0000256" key="3">
    <source>
        <dbReference type="ARBA" id="ARBA00022741"/>
    </source>
</evidence>
<dbReference type="CDD" id="cd01166">
    <property type="entry name" value="KdgK"/>
    <property type="match status" value="1"/>
</dbReference>
<dbReference type="InterPro" id="IPR050306">
    <property type="entry name" value="PfkB_Carbo_kinase"/>
</dbReference>
<accession>A8M8X3</accession>
<dbReference type="HOGENOM" id="CLU_027634_6_0_2"/>
<dbReference type="Pfam" id="PF00294">
    <property type="entry name" value="PfkB"/>
    <property type="match status" value="1"/>
</dbReference>
<keyword evidence="3" id="KW-0547">Nucleotide-binding</keyword>
<keyword evidence="2" id="KW-0808">Transferase</keyword>
<feature type="domain" description="Carbohydrate kinase PfkB" evidence="6">
    <location>
        <begin position="5"/>
        <end position="298"/>
    </location>
</feature>
<dbReference type="InterPro" id="IPR011611">
    <property type="entry name" value="PfkB_dom"/>
</dbReference>
<keyword evidence="5" id="KW-0067">ATP-binding</keyword>
<reference evidence="7 8" key="1">
    <citation type="submission" date="2007-10" db="EMBL/GenBank/DDBJ databases">
        <title>Complete sequence of Caldivirga maquilingensis IC-167.</title>
        <authorList>
            <consortium name="US DOE Joint Genome Institute"/>
            <person name="Copeland A."/>
            <person name="Lucas S."/>
            <person name="Lapidus A."/>
            <person name="Barry K."/>
            <person name="Glavina del Rio T."/>
            <person name="Dalin E."/>
            <person name="Tice H."/>
            <person name="Pitluck S."/>
            <person name="Saunders E."/>
            <person name="Brettin T."/>
            <person name="Bruce D."/>
            <person name="Detter J.C."/>
            <person name="Han C."/>
            <person name="Schmutz J."/>
            <person name="Larimer F."/>
            <person name="Land M."/>
            <person name="Hauser L."/>
            <person name="Kyrpides N."/>
            <person name="Ivanova N."/>
            <person name="Biddle J.F."/>
            <person name="Zhang Z."/>
            <person name="Fitz-Gibbon S.T."/>
            <person name="Lowe T.M."/>
            <person name="Saltikov C."/>
            <person name="House C.H."/>
            <person name="Richardson P."/>
        </authorList>
    </citation>
    <scope>NUCLEOTIDE SEQUENCE [LARGE SCALE GENOMIC DNA]</scope>
    <source>
        <strain evidence="8">ATCC 700844 / DSM 13496 / JCM 10307 / IC-167</strain>
    </source>
</reference>
<evidence type="ECO:0000256" key="2">
    <source>
        <dbReference type="ARBA" id="ARBA00022679"/>
    </source>
</evidence>
<evidence type="ECO:0000259" key="6">
    <source>
        <dbReference type="Pfam" id="PF00294"/>
    </source>
</evidence>
<evidence type="ECO:0000256" key="1">
    <source>
        <dbReference type="ARBA" id="ARBA00010688"/>
    </source>
</evidence>
<keyword evidence="8" id="KW-1185">Reference proteome</keyword>
<dbReference type="PROSITE" id="PS00584">
    <property type="entry name" value="PFKB_KINASES_2"/>
    <property type="match status" value="1"/>
</dbReference>
<evidence type="ECO:0000313" key="8">
    <source>
        <dbReference type="Proteomes" id="UP000001137"/>
    </source>
</evidence>
<dbReference type="GO" id="GO:0016301">
    <property type="term" value="F:kinase activity"/>
    <property type="evidence" value="ECO:0007669"/>
    <property type="project" value="UniProtKB-KW"/>
</dbReference>
<gene>
    <name evidence="7" type="ordered locus">Cmaq_1366</name>
</gene>
<dbReference type="EMBL" id="CP000852">
    <property type="protein sequence ID" value="ABW02192.1"/>
    <property type="molecule type" value="Genomic_DNA"/>
</dbReference>
<dbReference type="KEGG" id="cma:Cmaq_1366"/>
<protein>
    <submittedName>
        <fullName evidence="7">PfkB domain protein</fullName>
    </submittedName>
</protein>
<evidence type="ECO:0000256" key="5">
    <source>
        <dbReference type="ARBA" id="ARBA00022840"/>
    </source>
</evidence>
<proteinExistence type="inferred from homology"/>
<dbReference type="InterPro" id="IPR002173">
    <property type="entry name" value="Carboh/pur_kinase_PfkB_CS"/>
</dbReference>
<dbReference type="PANTHER" id="PTHR43085:SF1">
    <property type="entry name" value="PSEUDOURIDINE KINASE-RELATED"/>
    <property type="match status" value="1"/>
</dbReference>
<dbReference type="GO" id="GO:0005524">
    <property type="term" value="F:ATP binding"/>
    <property type="evidence" value="ECO:0007669"/>
    <property type="project" value="UniProtKB-KW"/>
</dbReference>
<dbReference type="PANTHER" id="PTHR43085">
    <property type="entry name" value="HEXOKINASE FAMILY MEMBER"/>
    <property type="match status" value="1"/>
</dbReference>
<comment type="similarity">
    <text evidence="1">Belongs to the carbohydrate kinase PfkB family.</text>
</comment>
<dbReference type="eggNOG" id="arCOG00014">
    <property type="taxonomic scope" value="Archaea"/>
</dbReference>
<name>A8M8X3_CALMQ</name>
<evidence type="ECO:0000256" key="4">
    <source>
        <dbReference type="ARBA" id="ARBA00022777"/>
    </source>
</evidence>
<organism evidence="7 8">
    <name type="scientific">Caldivirga maquilingensis (strain ATCC 700844 / DSM 13496 / JCM 10307 / IC-167)</name>
    <dbReference type="NCBI Taxonomy" id="397948"/>
    <lineage>
        <taxon>Archaea</taxon>
        <taxon>Thermoproteota</taxon>
        <taxon>Thermoprotei</taxon>
        <taxon>Thermoproteales</taxon>
        <taxon>Thermoproteaceae</taxon>
        <taxon>Caldivirga</taxon>
    </lineage>
</organism>
<dbReference type="Proteomes" id="UP000001137">
    <property type="component" value="Chromosome"/>
</dbReference>
<dbReference type="Gene3D" id="3.40.1190.20">
    <property type="match status" value="1"/>
</dbReference>
<dbReference type="InterPro" id="IPR029056">
    <property type="entry name" value="Ribokinase-like"/>
</dbReference>
<sequence length="320" mass="34852">MNMDVISLGELIAEFVRVHRGVMHDVADLYMGPFPSGAPAITIDSAARLGLNAGFIGVVGNDDFGHMIINRLRRDGVDTLRVIIDNDSITGLAFVAYDQSGSRRFVFNLKWSSSAKLTPSLINPDYFTGVRVLHVSGSTMYIGKGPRDACIKAMSEARRRGVLVSYDPNVRVELMSINDTRELFLNSLRLVNVLLISEEEVNVLMGGGGALENAIKLLNKGPEIIVVKRGVNGSFAVSRGNQYHEEYAFEVNEVDPTGAGDVFNAAFIYGYLKGWGINQILKFANAAAAIKVTRMGPMEGPGGINEVLELMRKGKQRGVK</sequence>
<dbReference type="SUPFAM" id="SSF53613">
    <property type="entry name" value="Ribokinase-like"/>
    <property type="match status" value="1"/>
</dbReference>
<dbReference type="AlphaFoldDB" id="A8M8X3"/>